<evidence type="ECO:0008006" key="4">
    <source>
        <dbReference type="Google" id="ProtNLM"/>
    </source>
</evidence>
<dbReference type="Proteomes" id="UP000183496">
    <property type="component" value="Unassembled WGS sequence"/>
</dbReference>
<feature type="chain" id="PRO_5042588853" description="PKD domain-containing protein" evidence="1">
    <location>
        <begin position="26"/>
        <end position="321"/>
    </location>
</feature>
<keyword evidence="3" id="KW-1185">Reference proteome</keyword>
<gene>
    <name evidence="2" type="ORF">SAMN04488089_101168</name>
</gene>
<sequence length="321" mass="36226">MKTKRLKLSLIATLCLSAITFYSCSSDDNTQQEEFVDSISYNYSDVTKVLDFLPAPGQFVNDLPKYEVGDTQEIMNQKALKAISGDKLSMVTLGGFGGYIVMGFDHTIPNKDGRRDFVVLGNAFKSSSEPGIIMVAYDKNKNGKPDEDEWYEIAGSEYKNPKTIHDYEITFHKPSPELDAQKGDFDKYIYFETNQGQKDYKPKNQFHDQSYYPLWITDKKITFKGSRLPNNASDTSGNGTYWILPEYEYGYVDNQVNSHIDAAIDINWAVDKQGNKVKLPGVDFIKVYTAMDQEAGWLGETSTEVAGVIDLHKAKLNVPTR</sequence>
<evidence type="ECO:0000313" key="3">
    <source>
        <dbReference type="Proteomes" id="UP000183496"/>
    </source>
</evidence>
<reference evidence="2 3" key="1">
    <citation type="submission" date="2016-10" db="EMBL/GenBank/DDBJ databases">
        <authorList>
            <person name="Varghese N."/>
            <person name="Submissions S."/>
        </authorList>
    </citation>
    <scope>NUCLEOTIDE SEQUENCE [LARGE SCALE GENOMIC DNA]</scope>
    <source>
        <strain evidence="3">DSM 19823 / KCTC 23066 / CCTCC M 208030 / D25</strain>
    </source>
</reference>
<feature type="signal peptide" evidence="1">
    <location>
        <begin position="1"/>
        <end position="25"/>
    </location>
</feature>
<name>A0AAJ4W0M7_MYRPR</name>
<organism evidence="2 3">
    <name type="scientific">Myroides profundi</name>
    <dbReference type="NCBI Taxonomy" id="480520"/>
    <lineage>
        <taxon>Bacteria</taxon>
        <taxon>Pseudomonadati</taxon>
        <taxon>Bacteroidota</taxon>
        <taxon>Flavobacteriia</taxon>
        <taxon>Flavobacteriales</taxon>
        <taxon>Flavobacteriaceae</taxon>
        <taxon>Myroides</taxon>
    </lineage>
</organism>
<accession>A0AAJ4W0M7</accession>
<keyword evidence="1" id="KW-0732">Signal</keyword>
<comment type="caution">
    <text evidence="2">The sequence shown here is derived from an EMBL/GenBank/DDBJ whole genome shotgun (WGS) entry which is preliminary data.</text>
</comment>
<protein>
    <recommendedName>
        <fullName evidence="4">PKD domain-containing protein</fullName>
    </recommendedName>
</protein>
<dbReference type="KEGG" id="mpw:MPR_0323"/>
<dbReference type="PROSITE" id="PS51257">
    <property type="entry name" value="PROKAR_LIPOPROTEIN"/>
    <property type="match status" value="1"/>
</dbReference>
<proteinExistence type="predicted"/>
<dbReference type="RefSeq" id="WP_041888595.1">
    <property type="nucleotide sequence ID" value="NZ_CP010817.1"/>
</dbReference>
<dbReference type="EMBL" id="FOFY01000001">
    <property type="protein sequence ID" value="SEP94737.1"/>
    <property type="molecule type" value="Genomic_DNA"/>
</dbReference>
<evidence type="ECO:0000256" key="1">
    <source>
        <dbReference type="SAM" id="SignalP"/>
    </source>
</evidence>
<dbReference type="AlphaFoldDB" id="A0AAJ4W0M7"/>
<evidence type="ECO:0000313" key="2">
    <source>
        <dbReference type="EMBL" id="SEP94737.1"/>
    </source>
</evidence>